<gene>
    <name evidence="2" type="ORF">FPE_LOCUS19282</name>
</gene>
<organism evidence="2 3">
    <name type="scientific">Fraxinus pennsylvanica</name>
    <dbReference type="NCBI Taxonomy" id="56036"/>
    <lineage>
        <taxon>Eukaryota</taxon>
        <taxon>Viridiplantae</taxon>
        <taxon>Streptophyta</taxon>
        <taxon>Embryophyta</taxon>
        <taxon>Tracheophyta</taxon>
        <taxon>Spermatophyta</taxon>
        <taxon>Magnoliopsida</taxon>
        <taxon>eudicotyledons</taxon>
        <taxon>Gunneridae</taxon>
        <taxon>Pentapetalae</taxon>
        <taxon>asterids</taxon>
        <taxon>lamiids</taxon>
        <taxon>Lamiales</taxon>
        <taxon>Oleaceae</taxon>
        <taxon>Oleeae</taxon>
        <taxon>Fraxinus</taxon>
    </lineage>
</organism>
<dbReference type="EMBL" id="OU503047">
    <property type="protein sequence ID" value="CAI9771852.1"/>
    <property type="molecule type" value="Genomic_DNA"/>
</dbReference>
<dbReference type="GO" id="GO:0004857">
    <property type="term" value="F:enzyme inhibitor activity"/>
    <property type="evidence" value="ECO:0007669"/>
    <property type="project" value="InterPro"/>
</dbReference>
<dbReference type="SUPFAM" id="SSF101148">
    <property type="entry name" value="Plant invertase/pectin methylesterase inhibitor"/>
    <property type="match status" value="1"/>
</dbReference>
<accession>A0AAD2DXY7</accession>
<evidence type="ECO:0000259" key="1">
    <source>
        <dbReference type="Pfam" id="PF04043"/>
    </source>
</evidence>
<dbReference type="AlphaFoldDB" id="A0AAD2DXY7"/>
<dbReference type="InterPro" id="IPR035513">
    <property type="entry name" value="Invertase/methylesterase_inhib"/>
</dbReference>
<evidence type="ECO:0000313" key="2">
    <source>
        <dbReference type="EMBL" id="CAI9771852.1"/>
    </source>
</evidence>
<dbReference type="Proteomes" id="UP000834106">
    <property type="component" value="Chromosome 12"/>
</dbReference>
<protein>
    <recommendedName>
        <fullName evidence="1">Pectinesterase inhibitor domain-containing protein</fullName>
    </recommendedName>
</protein>
<feature type="domain" description="Pectinesterase inhibitor" evidence="1">
    <location>
        <begin position="50"/>
        <end position="123"/>
    </location>
</feature>
<dbReference type="Gene3D" id="1.20.140.40">
    <property type="entry name" value="Invertase/pectin methylesterase inhibitor family protein"/>
    <property type="match status" value="1"/>
</dbReference>
<sequence>MARRKTRHRITIIGLSSIVLVAAVVATVVGVTQSKIGKFGGENKSMSCTIKALCNVTLYPDSCYNIMSPLVKSDNFKPEDIYKLSVQVAMNVLSMASKDFFDDGIKKFNITDKMTVAALESCQ</sequence>
<proteinExistence type="predicted"/>
<reference evidence="2" key="1">
    <citation type="submission" date="2023-05" db="EMBL/GenBank/DDBJ databases">
        <authorList>
            <person name="Huff M."/>
        </authorList>
    </citation>
    <scope>NUCLEOTIDE SEQUENCE</scope>
</reference>
<keyword evidence="3" id="KW-1185">Reference proteome</keyword>
<name>A0AAD2DXY7_9LAMI</name>
<dbReference type="InterPro" id="IPR006501">
    <property type="entry name" value="Pectinesterase_inhib_dom"/>
</dbReference>
<evidence type="ECO:0000313" key="3">
    <source>
        <dbReference type="Proteomes" id="UP000834106"/>
    </source>
</evidence>
<dbReference type="Pfam" id="PF04043">
    <property type="entry name" value="PMEI"/>
    <property type="match status" value="1"/>
</dbReference>